<dbReference type="STRING" id="199441.BkAM31D_19265"/>
<dbReference type="RefSeq" id="WP_066159078.1">
    <property type="nucleotide sequence ID" value="NZ_CP020814.1"/>
</dbReference>
<dbReference type="KEGG" id="bkw:BkAM31D_19265"/>
<dbReference type="Proteomes" id="UP000193006">
    <property type="component" value="Chromosome"/>
</dbReference>
<sequence length="164" mass="18470">MKTFKLYSLSLLEGKDGNVHQKLVPIEDGLIINMENQDKLWYIEAVVSGDYFSYFNSVKENQGHVLVDVVITSKGNHPAAMITNVHTITKLSNESISVLLEAKLALKKDDIIEDVLKELVQEGYSQEELLREFKNKMDNLATHPESALGTIYRSVQASGLYNLK</sequence>
<dbReference type="AlphaFoldDB" id="A0A1X9MGQ3"/>
<organism evidence="1 2">
    <name type="scientific">Halalkalibacter krulwichiae</name>
    <dbReference type="NCBI Taxonomy" id="199441"/>
    <lineage>
        <taxon>Bacteria</taxon>
        <taxon>Bacillati</taxon>
        <taxon>Bacillota</taxon>
        <taxon>Bacilli</taxon>
        <taxon>Bacillales</taxon>
        <taxon>Bacillaceae</taxon>
        <taxon>Halalkalibacter</taxon>
    </lineage>
</organism>
<dbReference type="InterPro" id="IPR025573">
    <property type="entry name" value="YwpF"/>
</dbReference>
<dbReference type="EMBL" id="CP020814">
    <property type="protein sequence ID" value="ARK31804.1"/>
    <property type="molecule type" value="Genomic_DNA"/>
</dbReference>
<proteinExistence type="predicted"/>
<dbReference type="Pfam" id="PF14183">
    <property type="entry name" value="YwpF"/>
    <property type="match status" value="1"/>
</dbReference>
<reference evidence="1 2" key="1">
    <citation type="submission" date="2017-04" db="EMBL/GenBank/DDBJ databases">
        <title>Bacillus krulwichiae AM31D Genome sequencing and assembly.</title>
        <authorList>
            <person name="Krulwich T.A."/>
            <person name="Anastor L."/>
            <person name="Ehrlich R."/>
            <person name="Ehrlich G.D."/>
            <person name="Janto B."/>
        </authorList>
    </citation>
    <scope>NUCLEOTIDE SEQUENCE [LARGE SCALE GENOMIC DNA]</scope>
    <source>
        <strain evidence="1 2">AM31D</strain>
    </source>
</reference>
<evidence type="ECO:0008006" key="3">
    <source>
        <dbReference type="Google" id="ProtNLM"/>
    </source>
</evidence>
<evidence type="ECO:0000313" key="2">
    <source>
        <dbReference type="Proteomes" id="UP000193006"/>
    </source>
</evidence>
<protein>
    <recommendedName>
        <fullName evidence="3">YwpF-like protein</fullName>
    </recommendedName>
</protein>
<evidence type="ECO:0000313" key="1">
    <source>
        <dbReference type="EMBL" id="ARK31804.1"/>
    </source>
</evidence>
<keyword evidence="2" id="KW-1185">Reference proteome</keyword>
<gene>
    <name evidence="1" type="ORF">BkAM31D_19265</name>
</gene>
<accession>A0A1X9MGQ3</accession>
<name>A0A1X9MGQ3_9BACI</name>